<dbReference type="InterPro" id="IPR014991">
    <property type="entry name" value="DUF1840"/>
</dbReference>
<dbReference type="EMBL" id="JABBGA010000001">
    <property type="protein sequence ID" value="NML24142.1"/>
    <property type="molecule type" value="Genomic_DNA"/>
</dbReference>
<comment type="caution">
    <text evidence="1">The sequence shown here is derived from an EMBL/GenBank/DDBJ whole genome shotgun (WGS) entry which is preliminary data.</text>
</comment>
<sequence>MLIIFKSAASGDVITFEKNARQILEVLGKDRDDGKGIVTVEQLPGAIAQLRQAIADDLATYMAPLDEVPQSTLAEGEGVSFHQRATPMLELLERSLAERVPVTWGV</sequence>
<dbReference type="RefSeq" id="WP_169143798.1">
    <property type="nucleotide sequence ID" value="NZ_JABBGA010000001.1"/>
</dbReference>
<evidence type="ECO:0000313" key="2">
    <source>
        <dbReference type="Proteomes" id="UP000580043"/>
    </source>
</evidence>
<proteinExistence type="predicted"/>
<dbReference type="Proteomes" id="UP000580043">
    <property type="component" value="Unassembled WGS sequence"/>
</dbReference>
<dbReference type="Pfam" id="PF08895">
    <property type="entry name" value="DUF1840"/>
    <property type="match status" value="1"/>
</dbReference>
<reference evidence="1 2" key="1">
    <citation type="submission" date="2020-04" db="EMBL/GenBank/DDBJ databases">
        <title>Zoogloea sp. G-4-1-14 isolated from soil.</title>
        <authorList>
            <person name="Dahal R.H."/>
        </authorList>
    </citation>
    <scope>NUCLEOTIDE SEQUENCE [LARGE SCALE GENOMIC DNA]</scope>
    <source>
        <strain evidence="1 2">G-4-1-14</strain>
    </source>
</reference>
<dbReference type="AlphaFoldDB" id="A0A848FYP0"/>
<gene>
    <name evidence="1" type="ORF">HHL15_00135</name>
</gene>
<evidence type="ECO:0000313" key="1">
    <source>
        <dbReference type="EMBL" id="NML24142.1"/>
    </source>
</evidence>
<organism evidence="1 2">
    <name type="scientific">Zoogloea dura</name>
    <dbReference type="NCBI Taxonomy" id="2728840"/>
    <lineage>
        <taxon>Bacteria</taxon>
        <taxon>Pseudomonadati</taxon>
        <taxon>Pseudomonadota</taxon>
        <taxon>Betaproteobacteria</taxon>
        <taxon>Rhodocyclales</taxon>
        <taxon>Zoogloeaceae</taxon>
        <taxon>Zoogloea</taxon>
    </lineage>
</organism>
<name>A0A848FYP0_9RHOO</name>
<protein>
    <submittedName>
        <fullName evidence="1">DUF1840 domain-containing protein</fullName>
    </submittedName>
</protein>
<keyword evidence="2" id="KW-1185">Reference proteome</keyword>
<accession>A0A848FYP0</accession>